<keyword evidence="6 7" id="KW-0665">Pyrimidine biosynthesis</keyword>
<evidence type="ECO:0000259" key="9">
    <source>
        <dbReference type="Pfam" id="PF12890"/>
    </source>
</evidence>
<comment type="caution">
    <text evidence="7">Lacks conserved residue(s) required for the propagation of feature annotation.</text>
</comment>
<comment type="cofactor">
    <cofactor evidence="7">
        <name>Zn(2+)</name>
        <dbReference type="ChEBI" id="CHEBI:29105"/>
    </cofactor>
    <text evidence="7">Binds 2 Zn(2+) ions per subunit.</text>
</comment>
<dbReference type="Proteomes" id="UP000649151">
    <property type="component" value="Unassembled WGS sequence"/>
</dbReference>
<dbReference type="EC" id="3.5.2.3" evidence="7"/>
<comment type="pathway">
    <text evidence="7">Pyrimidine metabolism; UMP biosynthesis via de novo pathway; (S)-dihydroorotate from bicarbonate: step 3/3.</text>
</comment>
<feature type="binding site" evidence="7">
    <location>
        <begin position="59"/>
        <end position="61"/>
    </location>
    <ligand>
        <name>substrate</name>
    </ligand>
</feature>
<dbReference type="PROSITE" id="PS00482">
    <property type="entry name" value="DIHYDROOROTASE_1"/>
    <property type="match status" value="1"/>
</dbReference>
<feature type="binding site" evidence="7">
    <location>
        <position position="175"/>
    </location>
    <ligand>
        <name>Zn(2+)</name>
        <dbReference type="ChEBI" id="CHEBI:29105"/>
        <label>2</label>
    </ligand>
</feature>
<evidence type="ECO:0000256" key="1">
    <source>
        <dbReference type="ARBA" id="ARBA00002368"/>
    </source>
</evidence>
<keyword evidence="3 7" id="KW-0479">Metal-binding</keyword>
<comment type="function">
    <text evidence="1 7">Catalyzes the reversible cyclization of carbamoyl aspartate to dihydroorotate.</text>
</comment>
<feature type="binding site" evidence="7">
    <location>
        <position position="228"/>
    </location>
    <ligand>
        <name>Zn(2+)</name>
        <dbReference type="ChEBI" id="CHEBI:29105"/>
        <label>2</label>
    </ligand>
</feature>
<dbReference type="Pfam" id="PF07969">
    <property type="entry name" value="Amidohydro_3"/>
    <property type="match status" value="1"/>
</dbReference>
<evidence type="ECO:0000256" key="4">
    <source>
        <dbReference type="ARBA" id="ARBA00022801"/>
    </source>
</evidence>
<comment type="similarity">
    <text evidence="2 7">Belongs to the metallo-dependent hydrolases superfamily. DHOase family. Class I DHOase subfamily.</text>
</comment>
<dbReference type="InterPro" id="IPR004722">
    <property type="entry name" value="DHOase"/>
</dbReference>
<name>A0ABR7IUH9_9CLOT</name>
<dbReference type="PANTHER" id="PTHR43668:SF2">
    <property type="entry name" value="ALLANTOINASE"/>
    <property type="match status" value="1"/>
</dbReference>
<dbReference type="PANTHER" id="PTHR43668">
    <property type="entry name" value="ALLANTOINASE"/>
    <property type="match status" value="1"/>
</dbReference>
<dbReference type="PROSITE" id="PS00483">
    <property type="entry name" value="DIHYDROOROTASE_2"/>
    <property type="match status" value="1"/>
</dbReference>
<accession>A0ABR7IUH9</accession>
<dbReference type="Pfam" id="PF12890">
    <property type="entry name" value="DHOase"/>
    <property type="match status" value="1"/>
</dbReference>
<dbReference type="Gene3D" id="2.30.40.10">
    <property type="entry name" value="Urease, subunit C, domain 1"/>
    <property type="match status" value="1"/>
</dbReference>
<feature type="binding site" evidence="7">
    <location>
        <position position="274"/>
    </location>
    <ligand>
        <name>substrate</name>
    </ligand>
</feature>
<evidence type="ECO:0000259" key="8">
    <source>
        <dbReference type="Pfam" id="PF07969"/>
    </source>
</evidence>
<dbReference type="EMBL" id="JACOQK010000001">
    <property type="protein sequence ID" value="MBC5788532.1"/>
    <property type="molecule type" value="Genomic_DNA"/>
</dbReference>
<feature type="domain" description="Dihydroorotase catalytic" evidence="9">
    <location>
        <begin position="49"/>
        <end position="232"/>
    </location>
</feature>
<dbReference type="RefSeq" id="WP_186997026.1">
    <property type="nucleotide sequence ID" value="NZ_JACOQK010000001.1"/>
</dbReference>
<dbReference type="InterPro" id="IPR002195">
    <property type="entry name" value="Dihydroorotase_CS"/>
</dbReference>
<dbReference type="SUPFAM" id="SSF51338">
    <property type="entry name" value="Composite domain of metallo-dependent hydrolases"/>
    <property type="match status" value="1"/>
</dbReference>
<dbReference type="Gene3D" id="3.20.20.140">
    <property type="entry name" value="Metal-dependent hydrolases"/>
    <property type="match status" value="1"/>
</dbReference>
<feature type="binding site" evidence="7">
    <location>
        <position position="148"/>
    </location>
    <ligand>
        <name>Zn(2+)</name>
        <dbReference type="ChEBI" id="CHEBI:29105"/>
        <label>1</label>
    </ligand>
</feature>
<evidence type="ECO:0000313" key="11">
    <source>
        <dbReference type="Proteomes" id="UP000649151"/>
    </source>
</evidence>
<comment type="catalytic activity">
    <reaction evidence="7">
        <text>(S)-dihydroorotate + H2O = N-carbamoyl-L-aspartate + H(+)</text>
        <dbReference type="Rhea" id="RHEA:24296"/>
        <dbReference type="ChEBI" id="CHEBI:15377"/>
        <dbReference type="ChEBI" id="CHEBI:15378"/>
        <dbReference type="ChEBI" id="CHEBI:30864"/>
        <dbReference type="ChEBI" id="CHEBI:32814"/>
        <dbReference type="EC" id="3.5.2.3"/>
    </reaction>
</comment>
<gene>
    <name evidence="7" type="primary">pyrC</name>
    <name evidence="10" type="ORF">H8Z77_10995</name>
</gene>
<feature type="active site" evidence="7">
    <location>
        <position position="301"/>
    </location>
</feature>
<feature type="binding site" evidence="7">
    <location>
        <position position="148"/>
    </location>
    <ligand>
        <name>Zn(2+)</name>
        <dbReference type="ChEBI" id="CHEBI:29105"/>
        <label>2</label>
    </ligand>
</feature>
<dbReference type="SUPFAM" id="SSF51556">
    <property type="entry name" value="Metallo-dependent hydrolases"/>
    <property type="match status" value="1"/>
</dbReference>
<evidence type="ECO:0000256" key="7">
    <source>
        <dbReference type="HAMAP-Rule" id="MF_00220"/>
    </source>
</evidence>
<feature type="domain" description="Amidohydrolase 3" evidence="8">
    <location>
        <begin position="340"/>
        <end position="417"/>
    </location>
</feature>
<feature type="binding site" evidence="7">
    <location>
        <position position="91"/>
    </location>
    <ligand>
        <name>substrate</name>
    </ligand>
</feature>
<reference evidence="10 11" key="1">
    <citation type="submission" date="2020-08" db="EMBL/GenBank/DDBJ databases">
        <title>Genome public.</title>
        <authorList>
            <person name="Liu C."/>
            <person name="Sun Q."/>
        </authorList>
    </citation>
    <scope>NUCLEOTIDE SEQUENCE [LARGE SCALE GENOMIC DNA]</scope>
    <source>
        <strain evidence="10 11">NSJ-27</strain>
    </source>
</reference>
<feature type="binding site" evidence="7">
    <location>
        <position position="305"/>
    </location>
    <ligand>
        <name>substrate</name>
    </ligand>
</feature>
<evidence type="ECO:0000256" key="3">
    <source>
        <dbReference type="ARBA" id="ARBA00022723"/>
    </source>
</evidence>
<feature type="binding site" evidence="7">
    <location>
        <position position="57"/>
    </location>
    <ligand>
        <name>Zn(2+)</name>
        <dbReference type="ChEBI" id="CHEBI:29105"/>
        <label>1</label>
    </ligand>
</feature>
<evidence type="ECO:0000313" key="10">
    <source>
        <dbReference type="EMBL" id="MBC5788532.1"/>
    </source>
</evidence>
<dbReference type="InterPro" id="IPR032466">
    <property type="entry name" value="Metal_Hydrolase"/>
</dbReference>
<proteinExistence type="inferred from homology"/>
<dbReference type="InterPro" id="IPR011059">
    <property type="entry name" value="Metal-dep_hydrolase_composite"/>
</dbReference>
<dbReference type="HAMAP" id="MF_00220_B">
    <property type="entry name" value="PyrC_classI_B"/>
    <property type="match status" value="1"/>
</dbReference>
<feature type="binding site" evidence="7">
    <location>
        <position position="59"/>
    </location>
    <ligand>
        <name>Zn(2+)</name>
        <dbReference type="ChEBI" id="CHEBI:29105"/>
        <label>1</label>
    </ligand>
</feature>
<keyword evidence="4 7" id="KW-0378">Hydrolase</keyword>
<dbReference type="NCBIfam" id="TIGR00857">
    <property type="entry name" value="pyrC_multi"/>
    <property type="match status" value="1"/>
</dbReference>
<evidence type="ECO:0000256" key="6">
    <source>
        <dbReference type="ARBA" id="ARBA00022975"/>
    </source>
</evidence>
<comment type="caution">
    <text evidence="10">The sequence shown here is derived from an EMBL/GenBank/DDBJ whole genome shotgun (WGS) entry which is preliminary data.</text>
</comment>
<sequence length="420" mass="45192">MSILLKNGNVVGSQMVSQQNILVENGVIAYLGKDTPEADKVIDLNGLTVLPGLIDMHVHLRDPGFTHKEDIHTGCLAAAAGGVTSIACMPNTNPVTDSVEVLEYILDKAKDAPARVYPVASITEGLKGDQLTDMKRLIQAGAVAFSDDGRPVENAAFLQQAMMEAERLGVKVISHCEDLNIINGGIINKGVVSEKLGLPGMDRTSEDSITAREIAIAAATDTSIHIAHVSTEGSVALIRDAKRRGVKVTAETCPHYFILTESKLLKKDADYRMNPPLREERDRLAVLEGVLDGTLDCIVTDHAPHTAEEKADFVKAPNGVVGLETSLAASLTALYHTGMLSLVELANKMSRTPAKILGIPGGKIAVGKPADLAIVDLDEEWTVYPELLHSKSKNTVFKGRSFRGRVKMTMCRGEIVYDIL</sequence>
<evidence type="ECO:0000256" key="5">
    <source>
        <dbReference type="ARBA" id="ARBA00022833"/>
    </source>
</evidence>
<dbReference type="InterPro" id="IPR013108">
    <property type="entry name" value="Amidohydro_3"/>
</dbReference>
<dbReference type="InterPro" id="IPR024403">
    <property type="entry name" value="DHOase_cat"/>
</dbReference>
<evidence type="ECO:0000256" key="2">
    <source>
        <dbReference type="ARBA" id="ARBA00010286"/>
    </source>
</evidence>
<keyword evidence="11" id="KW-1185">Reference proteome</keyword>
<dbReference type="CDD" id="cd01317">
    <property type="entry name" value="DHOase_IIa"/>
    <property type="match status" value="1"/>
</dbReference>
<feature type="binding site" evidence="7">
    <location>
        <position position="301"/>
    </location>
    <ligand>
        <name>Zn(2+)</name>
        <dbReference type="ChEBI" id="CHEBI:29105"/>
        <label>1</label>
    </ligand>
</feature>
<keyword evidence="5 7" id="KW-0862">Zinc</keyword>
<protein>
    <recommendedName>
        <fullName evidence="7">Dihydroorotase</fullName>
        <shortName evidence="7">DHOase</shortName>
        <ecNumber evidence="7">3.5.2.3</ecNumber>
    </recommendedName>
</protein>
<organism evidence="10 11">
    <name type="scientific">Clostridium facile</name>
    <dbReference type="NCBI Taxonomy" id="2763035"/>
    <lineage>
        <taxon>Bacteria</taxon>
        <taxon>Bacillati</taxon>
        <taxon>Bacillota</taxon>
        <taxon>Clostridia</taxon>
        <taxon>Eubacteriales</taxon>
        <taxon>Clostridiaceae</taxon>
        <taxon>Clostridium</taxon>
    </lineage>
</organism>
<dbReference type="InterPro" id="IPR050138">
    <property type="entry name" value="DHOase/Allantoinase_Hydrolase"/>
</dbReference>